<feature type="compositionally biased region" description="Low complexity" evidence="1">
    <location>
        <begin position="421"/>
        <end position="440"/>
    </location>
</feature>
<evidence type="ECO:0000256" key="1">
    <source>
        <dbReference type="SAM" id="MobiDB-lite"/>
    </source>
</evidence>
<dbReference type="Pfam" id="PF00756">
    <property type="entry name" value="Esterase"/>
    <property type="match status" value="1"/>
</dbReference>
<reference evidence="3 4" key="1">
    <citation type="submission" date="2018-06" db="EMBL/GenBank/DDBJ databases">
        <authorList>
            <consortium name="Pathogen Informatics"/>
            <person name="Doyle S."/>
        </authorList>
    </citation>
    <scope>NUCLEOTIDE SEQUENCE [LARGE SCALE GENOMIC DNA]</scope>
    <source>
        <strain evidence="3 4">NCTC10254</strain>
    </source>
</reference>
<dbReference type="GO" id="GO:0016747">
    <property type="term" value="F:acyltransferase activity, transferring groups other than amino-acyl groups"/>
    <property type="evidence" value="ECO:0007669"/>
    <property type="project" value="TreeGrafter"/>
</dbReference>
<proteinExistence type="predicted"/>
<dbReference type="PANTHER" id="PTHR48098">
    <property type="entry name" value="ENTEROCHELIN ESTERASE-RELATED"/>
    <property type="match status" value="1"/>
</dbReference>
<evidence type="ECO:0000313" key="3">
    <source>
        <dbReference type="EMBL" id="SPW24314.1"/>
    </source>
</evidence>
<name>A0A6H9XMP5_9CORY</name>
<dbReference type="SUPFAM" id="SSF53474">
    <property type="entry name" value="alpha/beta-Hydrolases"/>
    <property type="match status" value="1"/>
</dbReference>
<dbReference type="Gene3D" id="3.40.50.1820">
    <property type="entry name" value="alpha/beta hydrolase"/>
    <property type="match status" value="1"/>
</dbReference>
<dbReference type="InterPro" id="IPR050583">
    <property type="entry name" value="Mycobacterial_A85_antigen"/>
</dbReference>
<feature type="transmembrane region" description="Helical" evidence="2">
    <location>
        <begin position="94"/>
        <end position="112"/>
    </location>
</feature>
<dbReference type="RefSeq" id="WP_005524733.1">
    <property type="nucleotide sequence ID" value="NZ_CP050134.2"/>
</dbReference>
<dbReference type="PANTHER" id="PTHR48098:SF1">
    <property type="entry name" value="DIACYLGLYCEROL ACYLTRANSFERASE_MYCOLYLTRANSFERASE AG85A"/>
    <property type="match status" value="1"/>
</dbReference>
<feature type="transmembrane region" description="Helical" evidence="2">
    <location>
        <begin position="73"/>
        <end position="89"/>
    </location>
</feature>
<feature type="transmembrane region" description="Helical" evidence="2">
    <location>
        <begin position="12"/>
        <end position="34"/>
    </location>
</feature>
<dbReference type="GeneID" id="84572894"/>
<evidence type="ECO:0000313" key="4">
    <source>
        <dbReference type="Proteomes" id="UP000249886"/>
    </source>
</evidence>
<protein>
    <submittedName>
        <fullName evidence="3">Esterase</fullName>
    </submittedName>
</protein>
<dbReference type="InterPro" id="IPR029058">
    <property type="entry name" value="AB_hydrolase_fold"/>
</dbReference>
<evidence type="ECO:0000256" key="2">
    <source>
        <dbReference type="SAM" id="Phobius"/>
    </source>
</evidence>
<keyword evidence="2" id="KW-0812">Transmembrane</keyword>
<dbReference type="InterPro" id="IPR000801">
    <property type="entry name" value="Esterase-like"/>
</dbReference>
<sequence>MAHVYQWLSIPITNLAAVTLFLAALVALAVWVGWRKPYRILVRAALISALFTGAFWLLYDVIIIPYMEKLMPILYPGIALLAFIIPLSINKRGIIAIAATILPAMGLTNAAYDQYATLADLLPSRNVVPLTYQEFQHQQAAPTIDGNPVGALVSVDIPASKSGFPARTSLAYIPPAYWSGAHLPVVVMMAGNPGSPGQWFGPLNAQAALQSFQAAHHGVAPIVFSIDATGSTNGNPLCIDGPEYKVHTWLADDVPTGIKRMFTVDSDQNHWTIGGLSYGGTCALQVVTNSPSSYGTFISYAGQGEPIYKDHTTTLKMFFNNDEAAFQAVNPMNLLQHPTPERRAEYRRLAGWFIAGTADEHSQQALRQLHEIAQNAGIDSRYTEIPGSHTARVWRTGFGQTLPFAAARGGLTAGADKGADSGAEATSTNTTAASTKGRAA</sequence>
<keyword evidence="2" id="KW-0472">Membrane</keyword>
<feature type="region of interest" description="Disordered" evidence="1">
    <location>
        <begin position="413"/>
        <end position="440"/>
    </location>
</feature>
<gene>
    <name evidence="3" type="ORF">NCTC10254_00691</name>
</gene>
<comment type="caution">
    <text evidence="3">The sequence shown here is derived from an EMBL/GenBank/DDBJ whole genome shotgun (WGS) entry which is preliminary data.</text>
</comment>
<dbReference type="Proteomes" id="UP000249886">
    <property type="component" value="Unassembled WGS sequence"/>
</dbReference>
<dbReference type="AlphaFoldDB" id="A0A6H9XMP5"/>
<feature type="transmembrane region" description="Helical" evidence="2">
    <location>
        <begin position="46"/>
        <end position="67"/>
    </location>
</feature>
<dbReference type="EMBL" id="UARK01000001">
    <property type="protein sequence ID" value="SPW24314.1"/>
    <property type="molecule type" value="Genomic_DNA"/>
</dbReference>
<keyword evidence="2" id="KW-1133">Transmembrane helix</keyword>
<accession>A0A6H9XMP5</accession>
<organism evidence="3 4">
    <name type="scientific">Corynebacterium matruchotii</name>
    <dbReference type="NCBI Taxonomy" id="43768"/>
    <lineage>
        <taxon>Bacteria</taxon>
        <taxon>Bacillati</taxon>
        <taxon>Actinomycetota</taxon>
        <taxon>Actinomycetes</taxon>
        <taxon>Mycobacteriales</taxon>
        <taxon>Corynebacteriaceae</taxon>
        <taxon>Corynebacterium</taxon>
    </lineage>
</organism>